<accession>A0A4R6QDQ1</accession>
<dbReference type="InterPro" id="IPR023162">
    <property type="entry name" value="Apc36109-like_dom_sf"/>
</dbReference>
<evidence type="ECO:0000313" key="2">
    <source>
        <dbReference type="Proteomes" id="UP000295260"/>
    </source>
</evidence>
<comment type="caution">
    <text evidence="1">The sequence shown here is derived from an EMBL/GenBank/DDBJ whole genome shotgun (WGS) entry which is preliminary data.</text>
</comment>
<dbReference type="AlphaFoldDB" id="A0A4R6QDQ1"/>
<reference evidence="1 2" key="1">
    <citation type="submission" date="2019-03" db="EMBL/GenBank/DDBJ databases">
        <title>Genomic Encyclopedia of Archaeal and Bacterial Type Strains, Phase II (KMG-II): from individual species to whole genera.</title>
        <authorList>
            <person name="Goeker M."/>
        </authorList>
    </citation>
    <scope>NUCLEOTIDE SEQUENCE [LARGE SCALE GENOMIC DNA]</scope>
    <source>
        <strain evidence="1 2">DSM 25687</strain>
    </source>
</reference>
<dbReference type="Proteomes" id="UP000295260">
    <property type="component" value="Unassembled WGS sequence"/>
</dbReference>
<sequence>MTRKMTEKQKILYKAIDEILWKDWDPIGLNDIEEVRDEYQGYTPHIFSLTIQGADKVKIAKHLYEIETVNMGMTGNKIHCEQIAEKILKQIE</sequence>
<name>A0A4R6QDQ1_9FLAO</name>
<proteinExistence type="predicted"/>
<evidence type="ECO:0000313" key="1">
    <source>
        <dbReference type="EMBL" id="TDP60808.1"/>
    </source>
</evidence>
<dbReference type="EMBL" id="SNXR01000011">
    <property type="protein sequence ID" value="TDP60808.1"/>
    <property type="molecule type" value="Genomic_DNA"/>
</dbReference>
<dbReference type="Gene3D" id="1.10.340.20">
    <property type="entry name" value="Apc36109-like domain"/>
    <property type="match status" value="1"/>
</dbReference>
<keyword evidence="2" id="KW-1185">Reference proteome</keyword>
<protein>
    <submittedName>
        <fullName evidence="1">Uncharacterized protein</fullName>
    </submittedName>
</protein>
<organism evidence="1 2">
    <name type="scientific">Flavobacterium dankookense</name>
    <dbReference type="NCBI Taxonomy" id="706186"/>
    <lineage>
        <taxon>Bacteria</taxon>
        <taxon>Pseudomonadati</taxon>
        <taxon>Bacteroidota</taxon>
        <taxon>Flavobacteriia</taxon>
        <taxon>Flavobacteriales</taxon>
        <taxon>Flavobacteriaceae</taxon>
        <taxon>Flavobacterium</taxon>
    </lineage>
</organism>
<gene>
    <name evidence="1" type="ORF">BC748_0408</name>
</gene>